<dbReference type="AlphaFoldDB" id="A0A5C6KFY9"/>
<dbReference type="RefSeq" id="WP_146375680.1">
    <property type="nucleotide sequence ID" value="NZ_VOHW01000008.1"/>
</dbReference>
<gene>
    <name evidence="2" type="ORF">FSA05_13220</name>
</gene>
<proteinExistence type="predicted"/>
<comment type="caution">
    <text evidence="2">The sequence shown here is derived from an EMBL/GenBank/DDBJ whole genome shotgun (WGS) entry which is preliminary data.</text>
</comment>
<accession>A0A5C6KFY9</accession>
<name>A0A5C6KFY9_PARDI</name>
<reference evidence="2 3" key="1">
    <citation type="submission" date="2019-07" db="EMBL/GenBank/DDBJ databases">
        <title>Genome sequencing of Parabacteroides distasonis iSURF_7.</title>
        <authorList>
            <person name="Degefu H.N."/>
            <person name="Ruoff K.L."/>
            <person name="Price C.E."/>
            <person name="Valls R.A."/>
            <person name="O'Toole G.A."/>
        </authorList>
    </citation>
    <scope>NUCLEOTIDE SEQUENCE [LARGE SCALE GENOMIC DNA]</scope>
    <source>
        <strain evidence="2 3">CFPLTA003_1B</strain>
    </source>
</reference>
<dbReference type="Proteomes" id="UP000315827">
    <property type="component" value="Unassembled WGS sequence"/>
</dbReference>
<protein>
    <recommendedName>
        <fullName evidence="4">Major fimbrial subunit protein N-terminal domain-containing protein</fullName>
    </recommendedName>
</protein>
<feature type="chain" id="PRO_5022961133" description="Major fimbrial subunit protein N-terminal domain-containing protein" evidence="1">
    <location>
        <begin position="20"/>
        <end position="632"/>
    </location>
</feature>
<evidence type="ECO:0008006" key="4">
    <source>
        <dbReference type="Google" id="ProtNLM"/>
    </source>
</evidence>
<keyword evidence="1" id="KW-0732">Signal</keyword>
<evidence type="ECO:0000256" key="1">
    <source>
        <dbReference type="SAM" id="SignalP"/>
    </source>
</evidence>
<evidence type="ECO:0000313" key="2">
    <source>
        <dbReference type="EMBL" id="TWV60638.1"/>
    </source>
</evidence>
<organism evidence="2 3">
    <name type="scientific">Parabacteroides distasonis</name>
    <dbReference type="NCBI Taxonomy" id="823"/>
    <lineage>
        <taxon>Bacteria</taxon>
        <taxon>Pseudomonadati</taxon>
        <taxon>Bacteroidota</taxon>
        <taxon>Bacteroidia</taxon>
        <taxon>Bacteroidales</taxon>
        <taxon>Tannerellaceae</taxon>
        <taxon>Parabacteroides</taxon>
    </lineage>
</organism>
<dbReference type="PROSITE" id="PS51257">
    <property type="entry name" value="PROKAR_LIPOPROTEIN"/>
    <property type="match status" value="1"/>
</dbReference>
<sequence length="632" mass="69906">MRRKLYSLFSIFLLLASCATEEIEQIENQPTEGSMVSLSFSVDAPNALEITKATGDVEKGVESLYLYTFKENGEFISPVVKAEVSGNGYTATISKETRTIHFVANDGTLTPSQESGMASLATDKQIFWGKRTFSEIPAKNISNNLEDAGNNNVELLRNWAKITLNLSSEAAVKLKNVSYLIYNESQLASIGYKDAGKLNIPNQDFYAPQNEPDASKYAKSGESVYTFEHYNQDKKATFVIIKAQFAGNDTYTYYKIDLAVKDENDKVTRVYDVVRNYAFNITVKSVSRKGATWAEVIDENAIADNNITASAIMEKYPNITYDGEALNVTKTTFVFTGASNTLSMTATYAGAGQLSVVPGEGMSDVVNGNLSYPSWIPSGNQTITIAANIKPAPGSGEKIAYFYVVGGNLQRKIKLVLRPPYDFINPRFEDVKEGTGTNEIAAGQKQDAYLKFSIPEDIDESLFPIEYKIYTKKLYAVEPGVRLETTGASDWYYVYTDQIFSPEEKVIQFKTNIANDGEDDVILKADLFNPVSDLSYTRPEKVKETKTFYLQCRRNGSNVGSNVTITYSISSGGGAAIRTNSSSRIILDKVSVYADDEITFTHTYRGSTYTAEMSVSDLAKSSTSNYVFVNMR</sequence>
<dbReference type="EMBL" id="VOHW01000008">
    <property type="protein sequence ID" value="TWV60638.1"/>
    <property type="molecule type" value="Genomic_DNA"/>
</dbReference>
<feature type="signal peptide" evidence="1">
    <location>
        <begin position="1"/>
        <end position="19"/>
    </location>
</feature>
<evidence type="ECO:0000313" key="3">
    <source>
        <dbReference type="Proteomes" id="UP000315827"/>
    </source>
</evidence>